<dbReference type="Pfam" id="PF01551">
    <property type="entry name" value="Peptidase_M23"/>
    <property type="match status" value="1"/>
</dbReference>
<protein>
    <submittedName>
        <fullName evidence="2">M23 family metallopeptidase</fullName>
    </submittedName>
</protein>
<dbReference type="PANTHER" id="PTHR21666:SF270">
    <property type="entry name" value="MUREIN HYDROLASE ACTIVATOR ENVC"/>
    <property type="match status" value="1"/>
</dbReference>
<dbReference type="RefSeq" id="WP_267153497.1">
    <property type="nucleotide sequence ID" value="NZ_JAPMLT010000017.1"/>
</dbReference>
<feature type="domain" description="M23ase beta-sheet core" evidence="1">
    <location>
        <begin position="52"/>
        <end position="139"/>
    </location>
</feature>
<dbReference type="Gene3D" id="2.70.70.10">
    <property type="entry name" value="Glucose Permease (Domain IIA)"/>
    <property type="match status" value="1"/>
</dbReference>
<evidence type="ECO:0000313" key="3">
    <source>
        <dbReference type="Proteomes" id="UP001208017"/>
    </source>
</evidence>
<dbReference type="PANTHER" id="PTHR21666">
    <property type="entry name" value="PEPTIDASE-RELATED"/>
    <property type="match status" value="1"/>
</dbReference>
<proteinExistence type="predicted"/>
<sequence>MLFLILFWLVFAAAVPEHHGPPGMKAPWPAGISYLCIKGRYGDTHRDEHTYHAFDFEMPVGSPVVAAADGVVSLTGYTGADGYGDQVRIRHRNGSYTLYAHLSIHCVRVGQRVRQGQVIGYSGVTGYTFSPHLHFCVITRDNISLPSVFADIGVPVEDRWYRSKNGG</sequence>
<dbReference type="InterPro" id="IPR016047">
    <property type="entry name" value="M23ase_b-sheet_dom"/>
</dbReference>
<dbReference type="InterPro" id="IPR011055">
    <property type="entry name" value="Dup_hybrid_motif"/>
</dbReference>
<organism evidence="2 3">
    <name type="scientific">Tumebacillus lacus</name>
    <dbReference type="NCBI Taxonomy" id="2995335"/>
    <lineage>
        <taxon>Bacteria</taxon>
        <taxon>Bacillati</taxon>
        <taxon>Bacillota</taxon>
        <taxon>Bacilli</taxon>
        <taxon>Bacillales</taxon>
        <taxon>Alicyclobacillaceae</taxon>
        <taxon>Tumebacillus</taxon>
    </lineage>
</organism>
<comment type="caution">
    <text evidence="2">The sequence shown here is derived from an EMBL/GenBank/DDBJ whole genome shotgun (WGS) entry which is preliminary data.</text>
</comment>
<dbReference type="SUPFAM" id="SSF51261">
    <property type="entry name" value="Duplicated hybrid motif"/>
    <property type="match status" value="1"/>
</dbReference>
<dbReference type="Proteomes" id="UP001208017">
    <property type="component" value="Unassembled WGS sequence"/>
</dbReference>
<name>A0ABT3X8D0_9BACL</name>
<evidence type="ECO:0000313" key="2">
    <source>
        <dbReference type="EMBL" id="MCX7572247.1"/>
    </source>
</evidence>
<keyword evidence="3" id="KW-1185">Reference proteome</keyword>
<accession>A0ABT3X8D0</accession>
<dbReference type="InterPro" id="IPR050570">
    <property type="entry name" value="Cell_wall_metabolism_enzyme"/>
</dbReference>
<evidence type="ECO:0000259" key="1">
    <source>
        <dbReference type="Pfam" id="PF01551"/>
    </source>
</evidence>
<reference evidence="2 3" key="1">
    <citation type="submission" date="2022-11" db="EMBL/GenBank/DDBJ databases">
        <title>Study of microbial diversity in lake waters.</title>
        <authorList>
            <person name="Zhang J."/>
        </authorList>
    </citation>
    <scope>NUCLEOTIDE SEQUENCE [LARGE SCALE GENOMIC DNA]</scope>
    <source>
        <strain evidence="2 3">DT12</strain>
    </source>
</reference>
<dbReference type="EMBL" id="JAPMLT010000017">
    <property type="protein sequence ID" value="MCX7572247.1"/>
    <property type="molecule type" value="Genomic_DNA"/>
</dbReference>
<dbReference type="CDD" id="cd12797">
    <property type="entry name" value="M23_peptidase"/>
    <property type="match status" value="1"/>
</dbReference>
<gene>
    <name evidence="2" type="ORF">OS242_20265</name>
</gene>